<evidence type="ECO:0000313" key="2">
    <source>
        <dbReference type="EMBL" id="KHF99967.1"/>
    </source>
</evidence>
<reference evidence="3" key="1">
    <citation type="submission" date="2014-09" db="EMBL/GenBank/DDBJ databases">
        <authorList>
            <person name="Mudge J."/>
            <person name="Ramaraj T."/>
            <person name="Lindquist I.E."/>
            <person name="Bharti A.K."/>
            <person name="Sundararajan A."/>
            <person name="Cameron C.T."/>
            <person name="Woodward J.E."/>
            <person name="May G.D."/>
            <person name="Brubaker C."/>
            <person name="Broadhvest J."/>
            <person name="Wilkins T.A."/>
        </authorList>
    </citation>
    <scope>NUCLEOTIDE SEQUENCE</scope>
    <source>
        <strain evidence="3">cv. AKA8401</strain>
    </source>
</reference>
<sequence>MGQRIKSTRPRLPHMGRPHGRVKLASLTTA</sequence>
<dbReference type="Proteomes" id="UP000032142">
    <property type="component" value="Unassembled WGS sequence"/>
</dbReference>
<organism evidence="2 3">
    <name type="scientific">Gossypium arboreum</name>
    <name type="common">Tree cotton</name>
    <name type="synonym">Gossypium nanking</name>
    <dbReference type="NCBI Taxonomy" id="29729"/>
    <lineage>
        <taxon>Eukaryota</taxon>
        <taxon>Viridiplantae</taxon>
        <taxon>Streptophyta</taxon>
        <taxon>Embryophyta</taxon>
        <taxon>Tracheophyta</taxon>
        <taxon>Spermatophyta</taxon>
        <taxon>Magnoliopsida</taxon>
        <taxon>eudicotyledons</taxon>
        <taxon>Gunneridae</taxon>
        <taxon>Pentapetalae</taxon>
        <taxon>rosids</taxon>
        <taxon>malvids</taxon>
        <taxon>Malvales</taxon>
        <taxon>Malvaceae</taxon>
        <taxon>Malvoideae</taxon>
        <taxon>Gossypium</taxon>
    </lineage>
</organism>
<name>A0A0B0MCT5_GOSAR</name>
<feature type="region of interest" description="Disordered" evidence="1">
    <location>
        <begin position="1"/>
        <end position="30"/>
    </location>
</feature>
<feature type="compositionally biased region" description="Basic residues" evidence="1">
    <location>
        <begin position="1"/>
        <end position="22"/>
    </location>
</feature>
<evidence type="ECO:0000313" key="3">
    <source>
        <dbReference type="Proteomes" id="UP000032142"/>
    </source>
</evidence>
<gene>
    <name evidence="2" type="ORF">F383_38734</name>
</gene>
<evidence type="ECO:0000256" key="1">
    <source>
        <dbReference type="SAM" id="MobiDB-lite"/>
    </source>
</evidence>
<proteinExistence type="predicted"/>
<accession>A0A0B0MCT5</accession>
<protein>
    <submittedName>
        <fullName evidence="2">Uncharacterized protein</fullName>
    </submittedName>
</protein>
<dbReference type="EMBL" id="JRRC01105319">
    <property type="protein sequence ID" value="KHF99967.1"/>
    <property type="molecule type" value="Genomic_DNA"/>
</dbReference>
<dbReference type="AlphaFoldDB" id="A0A0B0MCT5"/>
<keyword evidence="3" id="KW-1185">Reference proteome</keyword>
<comment type="caution">
    <text evidence="2">The sequence shown here is derived from an EMBL/GenBank/DDBJ whole genome shotgun (WGS) entry which is preliminary data.</text>
</comment>